<keyword evidence="2" id="KW-1185">Reference proteome</keyword>
<comment type="caution">
    <text evidence="1">The sequence shown here is derived from an EMBL/GenBank/DDBJ whole genome shotgun (WGS) entry which is preliminary data.</text>
</comment>
<gene>
    <name evidence="1" type="ORF">AC625_11710</name>
</gene>
<dbReference type="PATRIC" id="fig|1679170.3.peg.2649"/>
<reference evidence="2" key="1">
    <citation type="submission" date="2015-07" db="EMBL/GenBank/DDBJ databases">
        <title>Genome sequencing project for genomic taxonomy and phylogenomics of Bacillus-like bacteria.</title>
        <authorList>
            <person name="Liu B."/>
            <person name="Wang J."/>
            <person name="Zhu Y."/>
            <person name="Liu G."/>
            <person name="Chen Q."/>
            <person name="Chen Z."/>
            <person name="Lan J."/>
            <person name="Che J."/>
            <person name="Ge C."/>
            <person name="Shi H."/>
            <person name="Pan Z."/>
            <person name="Liu X."/>
        </authorList>
    </citation>
    <scope>NUCLEOTIDE SEQUENCE [LARGE SCALE GENOMIC DNA]</scope>
    <source>
        <strain evidence="2">FJAT-27997</strain>
    </source>
</reference>
<dbReference type="STRING" id="1679170.AC625_11710"/>
<accession>A0A0K9H085</accession>
<dbReference type="AlphaFoldDB" id="A0A0K9H085"/>
<dbReference type="EMBL" id="LFZW01000001">
    <property type="protein sequence ID" value="KMY52323.1"/>
    <property type="molecule type" value="Genomic_DNA"/>
</dbReference>
<sequence>MNVTEAPKTNEQSSFIRPKQSANVLFKFMNKLDYLKDIIKNKAIMPRYYEEMIDYLNIEGIDKIAYPMSCFCDIHLNKLVYHMENYGYYGLGLSKDWGIKQGIQPIHYINTYSELRNDFSDIFNDIFKMPNEERTKHKVYHDYLLHKLFFMKPIEGKMITSDGYPHRNFHDEKEWRFIPSFKNVETDLPMVIDQEQLNPKSYNAYSQGISQKPELWLKFEFEAIKYIIVNNQDDRKELIEFIIDHQIGESEYERHTLISKIMVFTELGEDW</sequence>
<dbReference type="InterPro" id="IPR021223">
    <property type="entry name" value="AbiGi"/>
</dbReference>
<organism evidence="1 2">
    <name type="scientific">Peribacillus loiseleuriae</name>
    <dbReference type="NCBI Taxonomy" id="1679170"/>
    <lineage>
        <taxon>Bacteria</taxon>
        <taxon>Bacillati</taxon>
        <taxon>Bacillota</taxon>
        <taxon>Bacilli</taxon>
        <taxon>Bacillales</taxon>
        <taxon>Bacillaceae</taxon>
        <taxon>Peribacillus</taxon>
    </lineage>
</organism>
<evidence type="ECO:0000313" key="1">
    <source>
        <dbReference type="EMBL" id="KMY52323.1"/>
    </source>
</evidence>
<proteinExistence type="predicted"/>
<protein>
    <recommendedName>
        <fullName evidence="3">Abortive phage resistance protein</fullName>
    </recommendedName>
</protein>
<dbReference type="Proteomes" id="UP000037146">
    <property type="component" value="Unassembled WGS sequence"/>
</dbReference>
<evidence type="ECO:0000313" key="2">
    <source>
        <dbReference type="Proteomes" id="UP000037146"/>
    </source>
</evidence>
<dbReference type="Pfam" id="PF10899">
    <property type="entry name" value="AbiGi"/>
    <property type="match status" value="1"/>
</dbReference>
<evidence type="ECO:0008006" key="3">
    <source>
        <dbReference type="Google" id="ProtNLM"/>
    </source>
</evidence>
<name>A0A0K9H085_9BACI</name>